<feature type="region of interest" description="Disordered" evidence="7">
    <location>
        <begin position="19"/>
        <end position="43"/>
    </location>
</feature>
<proteinExistence type="predicted"/>
<sequence>MPVSRSFYSSSEHELHNLPFSISSGETSDLSSEHDAPPRKSNKVKIKSNNVKIKCGRILYNVNHMPVSIKCGKILDNVSHMPVSSSFYSSSEHELHTSMPVSISSGDNSYSSAERDPSTTCDDNDDSGSEHDVPSTKSDEVKNEFGTLMSYVNTNARSLYLLTIIYITPVLLYFGPLLQTRNSNLPVSDSDNSGTSLEHDQCNLPVPSTINSDIDLELDAYDAYNLLESSSDNSDSNSERDTSSKCDDNDDSSSEPDAPPTRWDKIKIKLGKIKDAVNMKAQYLYLFMMMYVLPMLLYFGPLSLISVFFWVGYGSMIAVSTNLVAELFGSLHSWKVRRLIHRSNIKIPPQHMTAIVSAYLSNEIDILEDTLMAIRKCKLPPECTLTILVSHNGGKPHHVQQLRDIIRDLKPRRGFTYDELDNPSSRSKAENVNGALDYLKDEEAGTIRPEVVVLYDADHQPDENAMIYALETMIFKNADLLQGRYFDLLDEIRMDTSMLTEDVDSAFRSLASGANVVYDPMVVSYEEAPPSFQILIKQRLRWTQGWSEVAVRHIPLIWKKEFSLRRRFMIAFLLHFRELYFYTSGLVLPTAIAFGLRKKELIINLPLLLVGVCPLLLPIIMTLVAHYQMPSVGHPDLGPKEYVQYFFVSIPYELLKVMIAVLGHYRNLAGINKWEITTRIVPTKTGDAEESAEDDDDDVAVQEELVAFFGLKEIIPINDRGGGSGFIFIHCI</sequence>
<evidence type="ECO:0000259" key="9">
    <source>
        <dbReference type="Pfam" id="PF13632"/>
    </source>
</evidence>
<dbReference type="Gene3D" id="3.90.550.10">
    <property type="entry name" value="Spore Coat Polysaccharide Biosynthesis Protein SpsA, Chain A"/>
    <property type="match status" value="1"/>
</dbReference>
<feature type="compositionally biased region" description="Basic and acidic residues" evidence="7">
    <location>
        <begin position="237"/>
        <end position="247"/>
    </location>
</feature>
<keyword evidence="11" id="KW-1185">Reference proteome</keyword>
<feature type="transmembrane region" description="Helical" evidence="8">
    <location>
        <begin position="602"/>
        <end position="625"/>
    </location>
</feature>
<dbReference type="SUPFAM" id="SSF53448">
    <property type="entry name" value="Nucleotide-diphospho-sugar transferases"/>
    <property type="match status" value="1"/>
</dbReference>
<dbReference type="InParanoid" id="A0A1E7EUS5"/>
<name>A0A1E7EUS5_9STRA</name>
<evidence type="ECO:0000256" key="6">
    <source>
        <dbReference type="ARBA" id="ARBA00023136"/>
    </source>
</evidence>
<dbReference type="InterPro" id="IPR001173">
    <property type="entry name" value="Glyco_trans_2-like"/>
</dbReference>
<dbReference type="GO" id="GO:0016757">
    <property type="term" value="F:glycosyltransferase activity"/>
    <property type="evidence" value="ECO:0007669"/>
    <property type="project" value="UniProtKB-KW"/>
</dbReference>
<comment type="subcellular location">
    <subcellularLocation>
        <location evidence="1">Membrane</location>
        <topology evidence="1">Multi-pass membrane protein</topology>
    </subcellularLocation>
</comment>
<evidence type="ECO:0000256" key="8">
    <source>
        <dbReference type="SAM" id="Phobius"/>
    </source>
</evidence>
<dbReference type="EMBL" id="KV784374">
    <property type="protein sequence ID" value="OEU09731.1"/>
    <property type="molecule type" value="Genomic_DNA"/>
</dbReference>
<feature type="compositionally biased region" description="Polar residues" evidence="7">
    <location>
        <begin position="20"/>
        <end position="30"/>
    </location>
</feature>
<organism evidence="10 11">
    <name type="scientific">Fragilariopsis cylindrus CCMP1102</name>
    <dbReference type="NCBI Taxonomy" id="635003"/>
    <lineage>
        <taxon>Eukaryota</taxon>
        <taxon>Sar</taxon>
        <taxon>Stramenopiles</taxon>
        <taxon>Ochrophyta</taxon>
        <taxon>Bacillariophyta</taxon>
        <taxon>Bacillariophyceae</taxon>
        <taxon>Bacillariophycidae</taxon>
        <taxon>Bacillariales</taxon>
        <taxon>Bacillariaceae</taxon>
        <taxon>Fragilariopsis</taxon>
    </lineage>
</organism>
<dbReference type="OrthoDB" id="72851at2759"/>
<feature type="transmembrane region" description="Helical" evidence="8">
    <location>
        <begin position="283"/>
        <end position="301"/>
    </location>
</feature>
<evidence type="ECO:0000256" key="2">
    <source>
        <dbReference type="ARBA" id="ARBA00022676"/>
    </source>
</evidence>
<dbReference type="KEGG" id="fcy:FRACYDRAFT_247987"/>
<keyword evidence="6 8" id="KW-0472">Membrane</keyword>
<protein>
    <recommendedName>
        <fullName evidence="9">Glycosyltransferase 2-like domain-containing protein</fullName>
    </recommendedName>
</protein>
<dbReference type="PANTHER" id="PTHR43867:SF2">
    <property type="entry name" value="CELLULOSE SYNTHASE CATALYTIC SUBUNIT A [UDP-FORMING]"/>
    <property type="match status" value="1"/>
</dbReference>
<feature type="transmembrane region" description="Helical" evidence="8">
    <location>
        <begin position="307"/>
        <end position="328"/>
    </location>
</feature>
<dbReference type="AlphaFoldDB" id="A0A1E7EUS5"/>
<keyword evidence="5 8" id="KW-1133">Transmembrane helix</keyword>
<evidence type="ECO:0000256" key="5">
    <source>
        <dbReference type="ARBA" id="ARBA00022989"/>
    </source>
</evidence>
<feature type="region of interest" description="Disordered" evidence="7">
    <location>
        <begin position="229"/>
        <end position="260"/>
    </location>
</feature>
<feature type="domain" description="Glycosyltransferase 2-like" evidence="9">
    <location>
        <begin position="494"/>
        <end position="595"/>
    </location>
</feature>
<evidence type="ECO:0000256" key="4">
    <source>
        <dbReference type="ARBA" id="ARBA00022692"/>
    </source>
</evidence>
<feature type="region of interest" description="Disordered" evidence="7">
    <location>
        <begin position="99"/>
        <end position="139"/>
    </location>
</feature>
<dbReference type="InterPro" id="IPR029044">
    <property type="entry name" value="Nucleotide-diphossugar_trans"/>
</dbReference>
<dbReference type="InterPro" id="IPR050321">
    <property type="entry name" value="Glycosyltr_2/OpgH_subfam"/>
</dbReference>
<keyword evidence="3" id="KW-0808">Transferase</keyword>
<keyword evidence="4 8" id="KW-0812">Transmembrane</keyword>
<evidence type="ECO:0000256" key="3">
    <source>
        <dbReference type="ARBA" id="ARBA00022679"/>
    </source>
</evidence>
<feature type="transmembrane region" description="Helical" evidence="8">
    <location>
        <begin position="159"/>
        <end position="178"/>
    </location>
</feature>
<accession>A0A1E7EUS5</accession>
<gene>
    <name evidence="10" type="ORF">FRACYDRAFT_247987</name>
</gene>
<evidence type="ECO:0000256" key="7">
    <source>
        <dbReference type="SAM" id="MobiDB-lite"/>
    </source>
</evidence>
<dbReference type="Pfam" id="PF13632">
    <property type="entry name" value="Glyco_trans_2_3"/>
    <property type="match status" value="1"/>
</dbReference>
<dbReference type="PANTHER" id="PTHR43867">
    <property type="entry name" value="CELLULOSE SYNTHASE CATALYTIC SUBUNIT A [UDP-FORMING]"/>
    <property type="match status" value="1"/>
</dbReference>
<reference evidence="10 11" key="1">
    <citation type="submission" date="2016-09" db="EMBL/GenBank/DDBJ databases">
        <title>Extensive genetic diversity and differential bi-allelic expression allows diatom success in the polar Southern Ocean.</title>
        <authorList>
            <consortium name="DOE Joint Genome Institute"/>
            <person name="Mock T."/>
            <person name="Otillar R.P."/>
            <person name="Strauss J."/>
            <person name="Dupont C."/>
            <person name="Frickenhaus S."/>
            <person name="Maumus F."/>
            <person name="Mcmullan M."/>
            <person name="Sanges R."/>
            <person name="Schmutz J."/>
            <person name="Toseland A."/>
            <person name="Valas R."/>
            <person name="Veluchamy A."/>
            <person name="Ward B.J."/>
            <person name="Allen A."/>
            <person name="Barry K."/>
            <person name="Falciatore A."/>
            <person name="Ferrante M."/>
            <person name="Fortunato A.E."/>
            <person name="Gloeckner G."/>
            <person name="Gruber A."/>
            <person name="Hipkin R."/>
            <person name="Janech M."/>
            <person name="Kroth P."/>
            <person name="Leese F."/>
            <person name="Lindquist E."/>
            <person name="Lyon B.R."/>
            <person name="Martin J."/>
            <person name="Mayer C."/>
            <person name="Parker M."/>
            <person name="Quesneville H."/>
            <person name="Raymond J."/>
            <person name="Uhlig C."/>
            <person name="Valentin K.U."/>
            <person name="Worden A.Z."/>
            <person name="Armbrust E.V."/>
            <person name="Bowler C."/>
            <person name="Green B."/>
            <person name="Moulton V."/>
            <person name="Van Oosterhout C."/>
            <person name="Grigoriev I."/>
        </authorList>
    </citation>
    <scope>NUCLEOTIDE SEQUENCE [LARGE SCALE GENOMIC DNA]</scope>
    <source>
        <strain evidence="10 11">CCMP1102</strain>
    </source>
</reference>
<evidence type="ECO:0000256" key="1">
    <source>
        <dbReference type="ARBA" id="ARBA00004141"/>
    </source>
</evidence>
<dbReference type="GO" id="GO:0016020">
    <property type="term" value="C:membrane"/>
    <property type="evidence" value="ECO:0007669"/>
    <property type="project" value="UniProtKB-SubCell"/>
</dbReference>
<evidence type="ECO:0000313" key="11">
    <source>
        <dbReference type="Proteomes" id="UP000095751"/>
    </source>
</evidence>
<keyword evidence="2" id="KW-0328">Glycosyltransferase</keyword>
<feature type="compositionally biased region" description="Polar residues" evidence="7">
    <location>
        <begin position="99"/>
        <end position="112"/>
    </location>
</feature>
<evidence type="ECO:0000313" key="10">
    <source>
        <dbReference type="EMBL" id="OEU09731.1"/>
    </source>
</evidence>
<dbReference type="Proteomes" id="UP000095751">
    <property type="component" value="Unassembled WGS sequence"/>
</dbReference>
<feature type="compositionally biased region" description="Basic and acidic residues" evidence="7">
    <location>
        <begin position="128"/>
        <end position="139"/>
    </location>
</feature>